<sequence>MADEKQPASKNITSLDIQAKELGIGGRLSPETDENLYKKRMQKRKDIQSKRLQVRKTKKGLLIVFTGNGKGKTTASLGMALRTIGHGHKVAIIQFIKGGWTTGEEKALKNLSSNISWHALGEGFTWETQDRVRDEVLVKEAWHVAKKFIKDESYKLIILDEINIATKLGYLSPEEIITFVKSLDNRKNHIVLTGRGASESIINQADLVTEMKLIRHPFKEQGIKAQACVEF</sequence>
<evidence type="ECO:0000313" key="1">
    <source>
        <dbReference type="EMBL" id="CAE18982.1"/>
    </source>
</evidence>
<protein>
    <submittedName>
        <fullName evidence="1">Possible cob(I)alamin adenosyltransferase</fullName>
        <ecNumber evidence="1">2.5.1.17</ecNumber>
    </submittedName>
</protein>
<dbReference type="SUPFAM" id="SSF52540">
    <property type="entry name" value="P-loop containing nucleoside triphosphate hydrolases"/>
    <property type="match status" value="1"/>
</dbReference>
<dbReference type="NCBIfam" id="TIGR00708">
    <property type="entry name" value="cobA"/>
    <property type="match status" value="1"/>
</dbReference>
<dbReference type="AlphaFoldDB" id="Q7V2F7"/>
<dbReference type="EC" id="2.5.1.17" evidence="1"/>
<dbReference type="eggNOG" id="COG2109">
    <property type="taxonomic scope" value="Bacteria"/>
</dbReference>
<keyword evidence="1" id="KW-0808">Transferase</keyword>
<proteinExistence type="predicted"/>
<gene>
    <name evidence="1" type="primary">cobO</name>
    <name evidence="1" type="ordered locus">PMM0523</name>
</gene>
<dbReference type="PANTHER" id="PTHR46638">
    <property type="entry name" value="CORRINOID ADENOSYLTRANSFERASE"/>
    <property type="match status" value="1"/>
</dbReference>
<dbReference type="GO" id="GO:0008817">
    <property type="term" value="F:corrinoid adenosyltransferase activity"/>
    <property type="evidence" value="ECO:0007669"/>
    <property type="project" value="UniProtKB-EC"/>
</dbReference>
<name>Q7V2F7_PROMP</name>
<dbReference type="CDD" id="cd00561">
    <property type="entry name" value="CobA_ACA"/>
    <property type="match status" value="1"/>
</dbReference>
<dbReference type="Pfam" id="PF02572">
    <property type="entry name" value="CobA_CobO_BtuR"/>
    <property type="match status" value="1"/>
</dbReference>
<dbReference type="NCBIfam" id="NF004637">
    <property type="entry name" value="PRK05986.1"/>
    <property type="match status" value="1"/>
</dbReference>
<dbReference type="RefSeq" id="WP_011132158.1">
    <property type="nucleotide sequence ID" value="NC_005072.1"/>
</dbReference>
<dbReference type="PANTHER" id="PTHR46638:SF1">
    <property type="entry name" value="CORRINOID ADENOSYLTRANSFERASE"/>
    <property type="match status" value="1"/>
</dbReference>
<dbReference type="InterPro" id="IPR027417">
    <property type="entry name" value="P-loop_NTPase"/>
</dbReference>
<dbReference type="InterPro" id="IPR003724">
    <property type="entry name" value="CblAdoTrfase_CobA"/>
</dbReference>
<dbReference type="STRING" id="59919.PMM0523"/>
<organism evidence="1 2">
    <name type="scientific">Prochlorococcus marinus subsp. pastoris (strain CCMP1986 / NIES-2087 / MED4)</name>
    <dbReference type="NCBI Taxonomy" id="59919"/>
    <lineage>
        <taxon>Bacteria</taxon>
        <taxon>Bacillati</taxon>
        <taxon>Cyanobacteriota</taxon>
        <taxon>Cyanophyceae</taxon>
        <taxon>Synechococcales</taxon>
        <taxon>Prochlorococcaceae</taxon>
        <taxon>Prochlorococcus</taxon>
    </lineage>
</organism>
<dbReference type="GO" id="GO:0005524">
    <property type="term" value="F:ATP binding"/>
    <property type="evidence" value="ECO:0007669"/>
    <property type="project" value="InterPro"/>
</dbReference>
<reference evidence="1 2" key="1">
    <citation type="journal article" date="2003" name="Nature">
        <title>Genome divergence in two Prochlorococcus ecotypes reflects oceanic niche differentiation.</title>
        <authorList>
            <person name="Rocap G."/>
            <person name="Larimer F.W."/>
            <person name="Lamerdin J.E."/>
            <person name="Malfatti S."/>
            <person name="Chain P."/>
            <person name="Ahlgren N.A."/>
            <person name="Arellano A."/>
            <person name="Coleman M."/>
            <person name="Hauser L."/>
            <person name="Hess W.R."/>
            <person name="Johnson Z.I."/>
            <person name="Land M.L."/>
            <person name="Lindell D."/>
            <person name="Post A.F."/>
            <person name="Regala W."/>
            <person name="Shah M."/>
            <person name="Shaw S.L."/>
            <person name="Steglich C."/>
            <person name="Sullivan M.B."/>
            <person name="Ting C.S."/>
            <person name="Tolonen A."/>
            <person name="Webb E.A."/>
            <person name="Zinser E.R."/>
            <person name="Chisholm S.W."/>
        </authorList>
    </citation>
    <scope>NUCLEOTIDE SEQUENCE [LARGE SCALE GENOMIC DNA]</scope>
    <source>
        <strain evidence="2">CCMP1986 / NIES-2087 / MED4</strain>
    </source>
</reference>
<dbReference type="GO" id="GO:0009236">
    <property type="term" value="P:cobalamin biosynthetic process"/>
    <property type="evidence" value="ECO:0007669"/>
    <property type="project" value="InterPro"/>
</dbReference>
<dbReference type="Gene3D" id="3.40.50.300">
    <property type="entry name" value="P-loop containing nucleotide triphosphate hydrolases"/>
    <property type="match status" value="1"/>
</dbReference>
<dbReference type="EMBL" id="BX548174">
    <property type="protein sequence ID" value="CAE18982.1"/>
    <property type="molecule type" value="Genomic_DNA"/>
</dbReference>
<dbReference type="HOGENOM" id="CLU_088595_0_0_3"/>
<accession>Q7V2F7</accession>
<evidence type="ECO:0000313" key="2">
    <source>
        <dbReference type="Proteomes" id="UP000001026"/>
    </source>
</evidence>
<dbReference type="OrthoDB" id="9810309at2"/>
<dbReference type="KEGG" id="pmm:PMM0523"/>
<dbReference type="PIRSF" id="PIRSF015617">
    <property type="entry name" value="Adensltrnsf_CobA"/>
    <property type="match status" value="1"/>
</dbReference>
<dbReference type="Proteomes" id="UP000001026">
    <property type="component" value="Chromosome"/>
</dbReference>